<dbReference type="EMBL" id="JTDE01002821">
    <property type="protein sequence ID" value="KAF7256831.1"/>
    <property type="molecule type" value="Genomic_DNA"/>
</dbReference>
<dbReference type="InterPro" id="IPR038765">
    <property type="entry name" value="Papain-like_cys_pep_sf"/>
</dbReference>
<dbReference type="GO" id="GO:0004197">
    <property type="term" value="F:cysteine-type endopeptidase activity"/>
    <property type="evidence" value="ECO:0007669"/>
    <property type="project" value="InterPro"/>
</dbReference>
<dbReference type="GO" id="GO:0005634">
    <property type="term" value="C:nucleus"/>
    <property type="evidence" value="ECO:0007669"/>
    <property type="project" value="TreeGrafter"/>
</dbReference>
<organism evidence="4 5">
    <name type="scientific">Paragonimus skrjabini miyazakii</name>
    <dbReference type="NCBI Taxonomy" id="59628"/>
    <lineage>
        <taxon>Eukaryota</taxon>
        <taxon>Metazoa</taxon>
        <taxon>Spiralia</taxon>
        <taxon>Lophotrochozoa</taxon>
        <taxon>Platyhelminthes</taxon>
        <taxon>Trematoda</taxon>
        <taxon>Digenea</taxon>
        <taxon>Plagiorchiida</taxon>
        <taxon>Troglotremata</taxon>
        <taxon>Troglotrematidae</taxon>
        <taxon>Paragonimus</taxon>
    </lineage>
</organism>
<dbReference type="GO" id="GO:0005829">
    <property type="term" value="C:cytosol"/>
    <property type="evidence" value="ECO:0007669"/>
    <property type="project" value="TreeGrafter"/>
</dbReference>
<dbReference type="InterPro" id="IPR000626">
    <property type="entry name" value="Ubiquitin-like_dom"/>
</dbReference>
<dbReference type="InterPro" id="IPR029071">
    <property type="entry name" value="Ubiquitin-like_domsf"/>
</dbReference>
<dbReference type="InterPro" id="IPR028889">
    <property type="entry name" value="USP"/>
</dbReference>
<feature type="compositionally biased region" description="Low complexity" evidence="1">
    <location>
        <begin position="455"/>
        <end position="475"/>
    </location>
</feature>
<feature type="region of interest" description="Disordered" evidence="1">
    <location>
        <begin position="438"/>
        <end position="475"/>
    </location>
</feature>
<dbReference type="OrthoDB" id="289038at2759"/>
<feature type="compositionally biased region" description="Acidic residues" evidence="1">
    <location>
        <begin position="1019"/>
        <end position="1028"/>
    </location>
</feature>
<dbReference type="Gene3D" id="3.90.70.10">
    <property type="entry name" value="Cysteine proteinases"/>
    <property type="match status" value="1"/>
</dbReference>
<evidence type="ECO:0000313" key="4">
    <source>
        <dbReference type="EMBL" id="KAF7256831.1"/>
    </source>
</evidence>
<dbReference type="SUPFAM" id="SSF54001">
    <property type="entry name" value="Cysteine proteinases"/>
    <property type="match status" value="1"/>
</dbReference>
<sequence>MSRSSGARWSWSRSLKDPDEVTDLHVKTVYRLDKPPCKFGECESTCKRSPLCLNGLSQLDLFEPPANETGFHQDGSLTQWKRNGLKNYGSTCYLNAFLQLYFRFDKLRQAVFSLSDEHDETGIIHQLQLIFSQLQLSNCGVVDPGGLIEALRLCEEEQQDAPEFHCLFMHLLEARFQEAGLSVVEDFIRGEYVYETSCSQCDFISKRPAKFLELSLKVSSTSLVECIRDYFKAESLTGENRYACPRCLQKQNGIRRACITRAPSLLCIQLLRFTYDPRTGQRKKHKASVRLPDLLELTRIRDGFRCEHSAACLESESGVTHCRLYRLCGVLLHIGAQPTSGHYVAVVRDSKRLVMGDSPHWLQESVQDVKEDYWSVCNDVEVCTIPASQFLLSKINGSSKSLQSLYSNSDSKCVTAAEDHQPVPPAKRAANCRAHRVKKQRQDALHTVNSESLGSSDCPAESSAPSEPMIPSESSECLSQSSVRWHSSSNAYMVFYQDVDDCREVQPVAVPDRLRELVEHVNSSNRQELRDREAAKVNKLSTLRDLLKVLWPPDLSCEQRSDTGVTTEKISLVPTLWLRDWLNHPELPALKRLSGLNESTSGSPTETDDGSRQRCDQPPELPNPSQYAFPACPHGRVPVDLDPYTYRAVSTVGLVEAEGRLTDGISEQSSLSMARSLPRFQPCRDCVCLKVALISLEQSIRALSKEMDSFVRSKQSALPSSYDAHPAYSVEGSGSQFYWIGKRSLRMWRVLSRTYVRRLYSNPKSDHAARKPPHTAFNADVLCSHGQLRSSPTRYLRSLPAALWHRLIHLFPGACIPTFPVDSMHTIKCPDCEQIEASLVERATRERQLLASLLLPAPKRVLQPVFDSFFSVDISKHNNFMSPRKHFQIQPVSNGTSPGSVKIPVEAELLDFKDKSTALRDLGNAKVPCESDTVYLIPSDFLQLWRRFVKNPVPEMLPKYLPSGLNGDGVLCKHSQLAMPWWELVGDSLLSPLSSFEWNVLSHAYPSVSPTETYRTDAFSDDSTSDPDDSNHNPHANLIFPPLYVIPDRSKIYSLWQLHPTEWATVCVECHAELLSDRNSFKNARIRIRLVTGPEEALSIMCLDTDSIETGCQGPLDFQQLTCQSVLIAHSSSIAENQTDQLIVVQTEQDRDENVKTIGSDITEPFATKAERGKSKRSYPTLVRRSNRQRSHPNDLVVYGSSDQSLQQIKVQLMQLLGVTPADQHLMYKGVELSDHSKTLRELGISADSLLSVWTDSPVWNVSEVDQNPLCSKSPSNHRPLSKGLLSSEAATCSSNINPVELGFKGTRLLEN</sequence>
<feature type="region of interest" description="Disordered" evidence="1">
    <location>
        <begin position="593"/>
        <end position="629"/>
    </location>
</feature>
<feature type="region of interest" description="Disordered" evidence="1">
    <location>
        <begin position="1169"/>
        <end position="1195"/>
    </location>
</feature>
<dbReference type="InterPro" id="IPR050164">
    <property type="entry name" value="Peptidase_C19"/>
</dbReference>
<dbReference type="CDD" id="cd01795">
    <property type="entry name" value="Ubl_USP48"/>
    <property type="match status" value="1"/>
</dbReference>
<dbReference type="PROSITE" id="PS00972">
    <property type="entry name" value="USP_1"/>
    <property type="match status" value="1"/>
</dbReference>
<feature type="compositionally biased region" description="Polar residues" evidence="1">
    <location>
        <begin position="596"/>
        <end position="605"/>
    </location>
</feature>
<dbReference type="GO" id="GO:0016579">
    <property type="term" value="P:protein deubiquitination"/>
    <property type="evidence" value="ECO:0007669"/>
    <property type="project" value="InterPro"/>
</dbReference>
<evidence type="ECO:0000259" key="2">
    <source>
        <dbReference type="PROSITE" id="PS50053"/>
    </source>
</evidence>
<dbReference type="PROSITE" id="PS00973">
    <property type="entry name" value="USP_2"/>
    <property type="match status" value="1"/>
</dbReference>
<feature type="domain" description="Ubiquitin-like" evidence="2">
    <location>
        <begin position="1180"/>
        <end position="1253"/>
    </location>
</feature>
<keyword evidence="5" id="KW-1185">Reference proteome</keyword>
<evidence type="ECO:0008006" key="6">
    <source>
        <dbReference type="Google" id="ProtNLM"/>
    </source>
</evidence>
<dbReference type="PROSITE" id="PS50053">
    <property type="entry name" value="UBIQUITIN_2"/>
    <property type="match status" value="1"/>
</dbReference>
<dbReference type="Proteomes" id="UP000822476">
    <property type="component" value="Unassembled WGS sequence"/>
</dbReference>
<proteinExistence type="predicted"/>
<evidence type="ECO:0000313" key="5">
    <source>
        <dbReference type="Proteomes" id="UP000822476"/>
    </source>
</evidence>
<dbReference type="CDD" id="cd02668">
    <property type="entry name" value="Peptidase_C19L"/>
    <property type="match status" value="1"/>
</dbReference>
<comment type="caution">
    <text evidence="4">The sequence shown here is derived from an EMBL/GenBank/DDBJ whole genome shotgun (WGS) entry which is preliminary data.</text>
</comment>
<protein>
    <recommendedName>
        <fullName evidence="6">Ubiquitinyl hydrolase 1</fullName>
    </recommendedName>
</protein>
<feature type="region of interest" description="Disordered" evidence="1">
    <location>
        <begin position="1015"/>
        <end position="1034"/>
    </location>
</feature>
<dbReference type="Pfam" id="PF00240">
    <property type="entry name" value="ubiquitin"/>
    <property type="match status" value="1"/>
</dbReference>
<dbReference type="InterPro" id="IPR044743">
    <property type="entry name" value="Ubl_USP48"/>
</dbReference>
<dbReference type="GO" id="GO:0004843">
    <property type="term" value="F:cysteine-type deubiquitinase activity"/>
    <property type="evidence" value="ECO:0007669"/>
    <property type="project" value="InterPro"/>
</dbReference>
<feature type="domain" description="USP" evidence="3">
    <location>
        <begin position="83"/>
        <end position="409"/>
    </location>
</feature>
<dbReference type="SUPFAM" id="SSF54236">
    <property type="entry name" value="Ubiquitin-like"/>
    <property type="match status" value="1"/>
</dbReference>
<name>A0A8S9YV09_9TREM</name>
<gene>
    <name evidence="4" type="ORF">EG68_06131</name>
</gene>
<evidence type="ECO:0000256" key="1">
    <source>
        <dbReference type="SAM" id="MobiDB-lite"/>
    </source>
</evidence>
<dbReference type="Pfam" id="PF00443">
    <property type="entry name" value="UCH"/>
    <property type="match status" value="1"/>
</dbReference>
<dbReference type="PROSITE" id="PS50235">
    <property type="entry name" value="USP_3"/>
    <property type="match status" value="1"/>
</dbReference>
<dbReference type="InterPro" id="IPR033841">
    <property type="entry name" value="Pep_USP48"/>
</dbReference>
<evidence type="ECO:0000259" key="3">
    <source>
        <dbReference type="PROSITE" id="PS50235"/>
    </source>
</evidence>
<accession>A0A8S9YV09</accession>
<dbReference type="PANTHER" id="PTHR24006">
    <property type="entry name" value="UBIQUITIN CARBOXYL-TERMINAL HYDROLASE"/>
    <property type="match status" value="1"/>
</dbReference>
<reference evidence="4" key="1">
    <citation type="submission" date="2019-07" db="EMBL/GenBank/DDBJ databases">
        <title>Annotation for the trematode Paragonimus miyazaki's.</title>
        <authorList>
            <person name="Choi Y.-J."/>
        </authorList>
    </citation>
    <scope>NUCLEOTIDE SEQUENCE</scope>
    <source>
        <strain evidence="4">Japan</strain>
    </source>
</reference>
<dbReference type="InterPro" id="IPR018200">
    <property type="entry name" value="USP_CS"/>
</dbReference>
<dbReference type="Gene3D" id="3.10.20.90">
    <property type="entry name" value="Phosphatidylinositol 3-kinase Catalytic Subunit, Chain A, domain 1"/>
    <property type="match status" value="1"/>
</dbReference>
<dbReference type="InterPro" id="IPR001394">
    <property type="entry name" value="Peptidase_C19_UCH"/>
</dbReference>